<evidence type="ECO:0000256" key="5">
    <source>
        <dbReference type="ARBA" id="ARBA00022793"/>
    </source>
</evidence>
<name>A0AAQ3M7K2_9PEZI</name>
<keyword evidence="7 10" id="KW-0456">Lyase</keyword>
<dbReference type="PROSITE" id="PS00156">
    <property type="entry name" value="OMPDECASE"/>
    <property type="match status" value="1"/>
</dbReference>
<keyword evidence="6 10" id="KW-0665">Pyrimidine biosynthesis</keyword>
<evidence type="ECO:0000256" key="8">
    <source>
        <dbReference type="PIRSR" id="PIRSR614732-1"/>
    </source>
</evidence>
<dbReference type="GO" id="GO:0004590">
    <property type="term" value="F:orotidine-5'-phosphate decarboxylase activity"/>
    <property type="evidence" value="ECO:0007669"/>
    <property type="project" value="UniProtKB-EC"/>
</dbReference>
<dbReference type="InterPro" id="IPR018089">
    <property type="entry name" value="OMPdecase_AS"/>
</dbReference>
<feature type="compositionally biased region" description="Acidic residues" evidence="11">
    <location>
        <begin position="171"/>
        <end position="191"/>
    </location>
</feature>
<feature type="active site" description="For OMPdecase activity" evidence="8">
    <location>
        <position position="100"/>
    </location>
</feature>
<feature type="active site" description="For OMPdecase activity" evidence="8">
    <location>
        <position position="105"/>
    </location>
</feature>
<dbReference type="AlphaFoldDB" id="A0AAQ3M7K2"/>
<dbReference type="CDD" id="cd04725">
    <property type="entry name" value="OMP_decarboxylase_like"/>
    <property type="match status" value="1"/>
</dbReference>
<comment type="pathway">
    <text evidence="1 10">Pyrimidine metabolism; UMP biosynthesis via de novo pathway; UMP from orotate: step 2/2.</text>
</comment>
<feature type="compositionally biased region" description="Low complexity" evidence="11">
    <location>
        <begin position="216"/>
        <end position="232"/>
    </location>
</feature>
<dbReference type="Pfam" id="PF00215">
    <property type="entry name" value="OMPdecase"/>
    <property type="match status" value="2"/>
</dbReference>
<evidence type="ECO:0000256" key="9">
    <source>
        <dbReference type="PIRSR" id="PIRSR614732-2"/>
    </source>
</evidence>
<feature type="binding site" evidence="9">
    <location>
        <position position="47"/>
    </location>
    <ligand>
        <name>substrate</name>
    </ligand>
</feature>
<sequence>MPSTAQRHPTLFQTYAERSEQPNLTPLATYLLRLIHLKRTNLCVSADVTSTSELLKVAEEVGDHICVLKTHADIIDDFGDKTIRGLNDIARRKKFLVFEDRKFGDIGNTVQHQYVGGPLAIVKWAPIVNCHIFPGAAIITALAQAAAKAIAQHNSSVSTDISASPAASNFDNDDVEEEEPQGMEEEEEEEEEQRREEESESEEEEPQDDRKSRKQSVVSVSTTISTKTETLSPQPHLKPSISRGSTDDSDGEENAEDLARQLEELGPPPFFRSLLLLAQMSSAGNFFTPEYSLACQKHARENKDFVMGFIAQESLNTEPDDNFITMTPGVQLAAGGDGLGQQYNTPRRVIGECGTDIIIVGRGILAAHDRRRAALDYRRQGWTAYEERLGSGRKP</sequence>
<dbReference type="Gene3D" id="3.20.20.70">
    <property type="entry name" value="Aldolase class I"/>
    <property type="match status" value="2"/>
</dbReference>
<dbReference type="InterPro" id="IPR013785">
    <property type="entry name" value="Aldolase_TIM"/>
</dbReference>
<keyword evidence="5 10" id="KW-0210">Decarboxylase</keyword>
<evidence type="ECO:0000256" key="10">
    <source>
        <dbReference type="RuleBase" id="RU000512"/>
    </source>
</evidence>
<feature type="domain" description="Orotidine 5'-phosphate decarboxylase" evidence="12">
    <location>
        <begin position="41"/>
        <end position="377"/>
    </location>
</feature>
<dbReference type="InterPro" id="IPR014732">
    <property type="entry name" value="OMPdecase"/>
</dbReference>
<accession>A0AAQ3M7K2</accession>
<feature type="compositionally biased region" description="Polar residues" evidence="11">
    <location>
        <begin position="157"/>
        <end position="170"/>
    </location>
</feature>
<feature type="region of interest" description="Disordered" evidence="11">
    <location>
        <begin position="157"/>
        <end position="255"/>
    </location>
</feature>
<evidence type="ECO:0000256" key="3">
    <source>
        <dbReference type="ARBA" id="ARBA00012321"/>
    </source>
</evidence>
<evidence type="ECO:0000256" key="11">
    <source>
        <dbReference type="SAM" id="MobiDB-lite"/>
    </source>
</evidence>
<feature type="binding site" evidence="9">
    <location>
        <position position="361"/>
    </location>
    <ligand>
        <name>substrate</name>
    </ligand>
</feature>
<evidence type="ECO:0000256" key="1">
    <source>
        <dbReference type="ARBA" id="ARBA00004861"/>
    </source>
</evidence>
<protein>
    <recommendedName>
        <fullName evidence="4 10">Orotidine 5'-phosphate decarboxylase</fullName>
        <ecNumber evidence="3 10">4.1.1.23</ecNumber>
    </recommendedName>
</protein>
<evidence type="ECO:0000256" key="4">
    <source>
        <dbReference type="ARBA" id="ARBA00021923"/>
    </source>
</evidence>
<dbReference type="EC" id="4.1.1.23" evidence="3 10"/>
<evidence type="ECO:0000259" key="12">
    <source>
        <dbReference type="SMART" id="SM00934"/>
    </source>
</evidence>
<dbReference type="PANTHER" id="PTHR19278:SF9">
    <property type="entry name" value="URIDINE 5'-MONOPHOSPHATE SYNTHASE"/>
    <property type="match status" value="1"/>
</dbReference>
<feature type="binding site" evidence="9">
    <location>
        <position position="362"/>
    </location>
    <ligand>
        <name>substrate</name>
    </ligand>
</feature>
<reference evidence="13 14" key="1">
    <citation type="submission" date="2023-11" db="EMBL/GenBank/DDBJ databases">
        <title>An acidophilic fungus is an integral part of prey digestion in a carnivorous sundew plant.</title>
        <authorList>
            <person name="Tsai I.J."/>
        </authorList>
    </citation>
    <scope>NUCLEOTIDE SEQUENCE [LARGE SCALE GENOMIC DNA]</scope>
    <source>
        <strain evidence="13">169a</strain>
    </source>
</reference>
<feature type="compositionally biased region" description="Acidic residues" evidence="11">
    <location>
        <begin position="198"/>
        <end position="207"/>
    </location>
</feature>
<dbReference type="SMART" id="SM00934">
    <property type="entry name" value="OMPdecase"/>
    <property type="match status" value="1"/>
</dbReference>
<feature type="binding site" evidence="9">
    <location>
        <position position="281"/>
    </location>
    <ligand>
        <name>substrate</name>
    </ligand>
</feature>
<dbReference type="GO" id="GO:0006207">
    <property type="term" value="P:'de novo' pyrimidine nucleobase biosynthetic process"/>
    <property type="evidence" value="ECO:0007669"/>
    <property type="project" value="InterPro"/>
</dbReference>
<dbReference type="InterPro" id="IPR011060">
    <property type="entry name" value="RibuloseP-bd_barrel"/>
</dbReference>
<dbReference type="GO" id="GO:0004588">
    <property type="term" value="F:orotate phosphoribosyltransferase activity"/>
    <property type="evidence" value="ECO:0007669"/>
    <property type="project" value="TreeGrafter"/>
</dbReference>
<evidence type="ECO:0000313" key="14">
    <source>
        <dbReference type="Proteomes" id="UP001303373"/>
    </source>
</evidence>
<comment type="catalytic activity">
    <reaction evidence="10">
        <text>orotidine 5'-phosphate + H(+) = UMP + CO2</text>
        <dbReference type="Rhea" id="RHEA:11596"/>
        <dbReference type="ChEBI" id="CHEBI:15378"/>
        <dbReference type="ChEBI" id="CHEBI:16526"/>
        <dbReference type="ChEBI" id="CHEBI:57538"/>
        <dbReference type="ChEBI" id="CHEBI:57865"/>
        <dbReference type="EC" id="4.1.1.23"/>
    </reaction>
</comment>
<proteinExistence type="inferred from homology"/>
<comment type="similarity">
    <text evidence="2 10">Belongs to the OMP decarboxylase family.</text>
</comment>
<dbReference type="NCBIfam" id="TIGR01740">
    <property type="entry name" value="pyrF"/>
    <property type="match status" value="1"/>
</dbReference>
<feature type="binding site" evidence="9">
    <location>
        <position position="341"/>
    </location>
    <ligand>
        <name>substrate</name>
    </ligand>
</feature>
<dbReference type="InterPro" id="IPR001754">
    <property type="entry name" value="OMPdeCOase_dom"/>
</dbReference>
<feature type="binding site" evidence="9">
    <location>
        <position position="69"/>
    </location>
    <ligand>
        <name>substrate</name>
    </ligand>
</feature>
<evidence type="ECO:0000256" key="7">
    <source>
        <dbReference type="ARBA" id="ARBA00023239"/>
    </source>
</evidence>
<organism evidence="13 14">
    <name type="scientific">Acrodontium crateriforme</name>
    <dbReference type="NCBI Taxonomy" id="150365"/>
    <lineage>
        <taxon>Eukaryota</taxon>
        <taxon>Fungi</taxon>
        <taxon>Dikarya</taxon>
        <taxon>Ascomycota</taxon>
        <taxon>Pezizomycotina</taxon>
        <taxon>Dothideomycetes</taxon>
        <taxon>Dothideomycetidae</taxon>
        <taxon>Mycosphaerellales</taxon>
        <taxon>Teratosphaeriaceae</taxon>
        <taxon>Acrodontium</taxon>
    </lineage>
</organism>
<evidence type="ECO:0000313" key="13">
    <source>
        <dbReference type="EMBL" id="WPH03357.1"/>
    </source>
</evidence>
<feature type="active site" description="For OMPdecase activity" evidence="8">
    <location>
        <position position="102"/>
    </location>
</feature>
<dbReference type="GO" id="GO:0044205">
    <property type="term" value="P:'de novo' UMP biosynthetic process"/>
    <property type="evidence" value="ECO:0007669"/>
    <property type="project" value="InterPro"/>
</dbReference>
<dbReference type="EMBL" id="CP138589">
    <property type="protein sequence ID" value="WPH03357.1"/>
    <property type="molecule type" value="Genomic_DNA"/>
</dbReference>
<dbReference type="Proteomes" id="UP001303373">
    <property type="component" value="Chromosome 10"/>
</dbReference>
<gene>
    <name evidence="13" type="ORF">R9X50_00623600</name>
</gene>
<dbReference type="PANTHER" id="PTHR19278">
    <property type="entry name" value="OROTATE PHOSPHORIBOSYLTRANSFERASE"/>
    <property type="match status" value="1"/>
</dbReference>
<evidence type="ECO:0000256" key="2">
    <source>
        <dbReference type="ARBA" id="ARBA00011018"/>
    </source>
</evidence>
<keyword evidence="14" id="KW-1185">Reference proteome</keyword>
<dbReference type="SUPFAM" id="SSF51366">
    <property type="entry name" value="Ribulose-phoshate binding barrel"/>
    <property type="match status" value="1"/>
</dbReference>
<evidence type="ECO:0000256" key="6">
    <source>
        <dbReference type="ARBA" id="ARBA00022975"/>
    </source>
</evidence>